<dbReference type="RefSeq" id="XP_060357249.1">
    <property type="nucleotide sequence ID" value="XM_060509805.1"/>
</dbReference>
<sequence>MEIQECVPQRWASRLQICTKFIRFATYLHIPIETVYLAVNCLDRFLSVRVVSEYHLDVIGAIIFAIATEFERSSIPSVFELDRSLAERYQPEDVPFIKATIVDVLENSLKTPSPFVFLRRISTADTKVPKILPLAQYLSTCSLLDERYVGIEPSRIAAATYYLALRIIFARNRLELDWVRKFHIAATEANAEVELQARQALWVQDGGAETTYGCVVEYQSTGTKHHTYQSHAYWPVSRSSQGRRPYLERRSSLFSTMLQPVGL</sequence>
<comment type="caution">
    <text evidence="5">The sequence shown here is derived from an EMBL/GenBank/DDBJ whole genome shotgun (WGS) entry which is preliminary data.</text>
</comment>
<evidence type="ECO:0000259" key="4">
    <source>
        <dbReference type="SMART" id="SM01332"/>
    </source>
</evidence>
<evidence type="ECO:0000313" key="6">
    <source>
        <dbReference type="Proteomes" id="UP001244207"/>
    </source>
</evidence>
<evidence type="ECO:0000256" key="1">
    <source>
        <dbReference type="ARBA" id="ARBA00023127"/>
    </source>
</evidence>
<evidence type="ECO:0000313" key="5">
    <source>
        <dbReference type="EMBL" id="KAK1703232.1"/>
    </source>
</evidence>
<dbReference type="SMART" id="SM00385">
    <property type="entry name" value="CYCLIN"/>
    <property type="match status" value="2"/>
</dbReference>
<keyword evidence="1 2" id="KW-0195">Cyclin</keyword>
<evidence type="ECO:0008006" key="7">
    <source>
        <dbReference type="Google" id="ProtNLM"/>
    </source>
</evidence>
<protein>
    <recommendedName>
        <fullName evidence="7">Cyclin N-terminal domain-containing protein</fullName>
    </recommendedName>
</protein>
<feature type="domain" description="Cyclin-like" evidence="3">
    <location>
        <begin position="19"/>
        <end position="110"/>
    </location>
</feature>
<dbReference type="SMART" id="SM01332">
    <property type="entry name" value="Cyclin_C"/>
    <property type="match status" value="1"/>
</dbReference>
<dbReference type="PANTHER" id="PTHR10177">
    <property type="entry name" value="CYCLINS"/>
    <property type="match status" value="1"/>
</dbReference>
<dbReference type="EMBL" id="JAHMHS010000288">
    <property type="protein sequence ID" value="KAK1703232.1"/>
    <property type="molecule type" value="Genomic_DNA"/>
</dbReference>
<dbReference type="InterPro" id="IPR004367">
    <property type="entry name" value="Cyclin_C-dom"/>
</dbReference>
<evidence type="ECO:0000259" key="3">
    <source>
        <dbReference type="SMART" id="SM00385"/>
    </source>
</evidence>
<dbReference type="SUPFAM" id="SSF47954">
    <property type="entry name" value="Cyclin-like"/>
    <property type="match status" value="2"/>
</dbReference>
<dbReference type="InterPro" id="IPR039361">
    <property type="entry name" value="Cyclin"/>
</dbReference>
<dbReference type="AlphaFoldDB" id="A0AAD8XAA2"/>
<dbReference type="Pfam" id="PF02984">
    <property type="entry name" value="Cyclin_C"/>
    <property type="match status" value="1"/>
</dbReference>
<reference evidence="5" key="1">
    <citation type="submission" date="2021-12" db="EMBL/GenBank/DDBJ databases">
        <title>Comparative genomics, transcriptomics and evolutionary studies reveal genomic signatures of adaptation to plant cell wall in hemibiotrophic fungi.</title>
        <authorList>
            <consortium name="DOE Joint Genome Institute"/>
            <person name="Baroncelli R."/>
            <person name="Diaz J.F."/>
            <person name="Benocci T."/>
            <person name="Peng M."/>
            <person name="Battaglia E."/>
            <person name="Haridas S."/>
            <person name="Andreopoulos W."/>
            <person name="Labutti K."/>
            <person name="Pangilinan J."/>
            <person name="Floch G.L."/>
            <person name="Makela M.R."/>
            <person name="Henrissat B."/>
            <person name="Grigoriev I.V."/>
            <person name="Crouch J.A."/>
            <person name="De Vries R.P."/>
            <person name="Sukno S.A."/>
            <person name="Thon M.R."/>
        </authorList>
    </citation>
    <scope>NUCLEOTIDE SEQUENCE</scope>
    <source>
        <strain evidence="5">CBS 112980</strain>
    </source>
</reference>
<feature type="domain" description="Cyclin-like" evidence="3">
    <location>
        <begin position="116"/>
        <end position="204"/>
    </location>
</feature>
<comment type="similarity">
    <text evidence="2">Belongs to the cyclin family.</text>
</comment>
<dbReference type="Gene3D" id="1.10.472.10">
    <property type="entry name" value="Cyclin-like"/>
    <property type="match status" value="2"/>
</dbReference>
<name>A0AAD8XAA2_GLOAC</name>
<evidence type="ECO:0000256" key="2">
    <source>
        <dbReference type="RuleBase" id="RU000383"/>
    </source>
</evidence>
<gene>
    <name evidence="5" type="ORF">BDZ83DRAFT_645000</name>
</gene>
<dbReference type="InterPro" id="IPR006671">
    <property type="entry name" value="Cyclin_N"/>
</dbReference>
<dbReference type="InterPro" id="IPR013763">
    <property type="entry name" value="Cyclin-like_dom"/>
</dbReference>
<dbReference type="InterPro" id="IPR036915">
    <property type="entry name" value="Cyclin-like_sf"/>
</dbReference>
<dbReference type="GeneID" id="85393704"/>
<feature type="domain" description="Cyclin C-terminal" evidence="4">
    <location>
        <begin position="112"/>
        <end position="237"/>
    </location>
</feature>
<organism evidence="5 6">
    <name type="scientific">Glomerella acutata</name>
    <name type="common">Colletotrichum acutatum</name>
    <dbReference type="NCBI Taxonomy" id="27357"/>
    <lineage>
        <taxon>Eukaryota</taxon>
        <taxon>Fungi</taxon>
        <taxon>Dikarya</taxon>
        <taxon>Ascomycota</taxon>
        <taxon>Pezizomycotina</taxon>
        <taxon>Sordariomycetes</taxon>
        <taxon>Hypocreomycetidae</taxon>
        <taxon>Glomerellales</taxon>
        <taxon>Glomerellaceae</taxon>
        <taxon>Colletotrichum</taxon>
        <taxon>Colletotrichum acutatum species complex</taxon>
    </lineage>
</organism>
<accession>A0AAD8XAA2</accession>
<dbReference type="Pfam" id="PF00134">
    <property type="entry name" value="Cyclin_N"/>
    <property type="match status" value="1"/>
</dbReference>
<dbReference type="Proteomes" id="UP001244207">
    <property type="component" value="Unassembled WGS sequence"/>
</dbReference>
<keyword evidence="6" id="KW-1185">Reference proteome</keyword>
<proteinExistence type="inferred from homology"/>